<feature type="compositionally biased region" description="Low complexity" evidence="1">
    <location>
        <begin position="237"/>
        <end position="247"/>
    </location>
</feature>
<evidence type="ECO:0000313" key="2">
    <source>
        <dbReference type="EMBL" id="THH06274.1"/>
    </source>
</evidence>
<organism evidence="2 3">
    <name type="scientific">Phellinidium pouzarii</name>
    <dbReference type="NCBI Taxonomy" id="167371"/>
    <lineage>
        <taxon>Eukaryota</taxon>
        <taxon>Fungi</taxon>
        <taxon>Dikarya</taxon>
        <taxon>Basidiomycota</taxon>
        <taxon>Agaricomycotina</taxon>
        <taxon>Agaricomycetes</taxon>
        <taxon>Hymenochaetales</taxon>
        <taxon>Hymenochaetaceae</taxon>
        <taxon>Phellinidium</taxon>
    </lineage>
</organism>
<sequence>MFTPALIFNFPLRTRVAGNKHPIFYDKGRATSSATVSRRAWDRVAGRLETIHLMLWPRSQDKPDAKLATTAITSPLPSDAWRASAQALEPGLPFSPRPAAVYALPSLASSGMTLPPTPGPVTPTRGCSREPDFDGKSKLGNGTTIGKGERVVELGLGYPSTRFGRQPRMVTMRLGEWDVTPFLECSREPYVNSEAKPVNGNTSSCSGRARLGCSSTTVTMRLGEFNLGARWPKVMASGGSDGSASTGELEGEATLGRGTGKQPRTVTMRLGEFDLARNADDIGRNRSASRGDCKRMLPPARFRDGTQMVTMRLGEFKLVSEWARV</sequence>
<dbReference type="EMBL" id="SGPK01000205">
    <property type="protein sequence ID" value="THH06274.1"/>
    <property type="molecule type" value="Genomic_DNA"/>
</dbReference>
<comment type="caution">
    <text evidence="2">The sequence shown here is derived from an EMBL/GenBank/DDBJ whole genome shotgun (WGS) entry which is preliminary data.</text>
</comment>
<protein>
    <submittedName>
        <fullName evidence="2">Uncharacterized protein</fullName>
    </submittedName>
</protein>
<feature type="region of interest" description="Disordered" evidence="1">
    <location>
        <begin position="113"/>
        <end position="144"/>
    </location>
</feature>
<name>A0A4S4L4K3_9AGAM</name>
<reference evidence="2 3" key="1">
    <citation type="submission" date="2019-02" db="EMBL/GenBank/DDBJ databases">
        <title>Genome sequencing of the rare red list fungi Phellinidium pouzarii.</title>
        <authorList>
            <person name="Buettner E."/>
            <person name="Kellner H."/>
        </authorList>
    </citation>
    <scope>NUCLEOTIDE SEQUENCE [LARGE SCALE GENOMIC DNA]</scope>
    <source>
        <strain evidence="2 3">DSM 108285</strain>
    </source>
</reference>
<keyword evidence="3" id="KW-1185">Reference proteome</keyword>
<dbReference type="AlphaFoldDB" id="A0A4S4L4K3"/>
<feature type="compositionally biased region" description="Basic and acidic residues" evidence="1">
    <location>
        <begin position="127"/>
        <end position="137"/>
    </location>
</feature>
<feature type="region of interest" description="Disordered" evidence="1">
    <location>
        <begin position="237"/>
        <end position="263"/>
    </location>
</feature>
<proteinExistence type="predicted"/>
<evidence type="ECO:0000313" key="3">
    <source>
        <dbReference type="Proteomes" id="UP000308199"/>
    </source>
</evidence>
<gene>
    <name evidence="2" type="ORF">EW145_g4206</name>
</gene>
<dbReference type="Proteomes" id="UP000308199">
    <property type="component" value="Unassembled WGS sequence"/>
</dbReference>
<accession>A0A4S4L4K3</accession>
<evidence type="ECO:0000256" key="1">
    <source>
        <dbReference type="SAM" id="MobiDB-lite"/>
    </source>
</evidence>